<gene>
    <name evidence="2" type="ORF">CEXT_295141</name>
</gene>
<evidence type="ECO:0000313" key="3">
    <source>
        <dbReference type="Proteomes" id="UP001054945"/>
    </source>
</evidence>
<organism evidence="2 3">
    <name type="scientific">Caerostris extrusa</name>
    <name type="common">Bark spider</name>
    <name type="synonym">Caerostris bankana</name>
    <dbReference type="NCBI Taxonomy" id="172846"/>
    <lineage>
        <taxon>Eukaryota</taxon>
        <taxon>Metazoa</taxon>
        <taxon>Ecdysozoa</taxon>
        <taxon>Arthropoda</taxon>
        <taxon>Chelicerata</taxon>
        <taxon>Arachnida</taxon>
        <taxon>Araneae</taxon>
        <taxon>Araneomorphae</taxon>
        <taxon>Entelegynae</taxon>
        <taxon>Araneoidea</taxon>
        <taxon>Araneidae</taxon>
        <taxon>Caerostris</taxon>
    </lineage>
</organism>
<name>A0AAV4XHM8_CAEEX</name>
<feature type="region of interest" description="Disordered" evidence="1">
    <location>
        <begin position="1"/>
        <end position="56"/>
    </location>
</feature>
<reference evidence="2 3" key="1">
    <citation type="submission" date="2021-06" db="EMBL/GenBank/DDBJ databases">
        <title>Caerostris extrusa draft genome.</title>
        <authorList>
            <person name="Kono N."/>
            <person name="Arakawa K."/>
        </authorList>
    </citation>
    <scope>NUCLEOTIDE SEQUENCE [LARGE SCALE GENOMIC DNA]</scope>
</reference>
<sequence length="165" mass="18502">MSLNPNQRVIHRRLSRDYSDSSDDSDDNSQKQAPPKKGPGPVTGGAGQATGGKVPEKNGLVLKPSLSLEPYDVAFKLICQISGVRTTPLMVSSTYSQDGTRVGGWKEKISFEFISGWKERRRNNLSEDNPANDSLKLLVRWNACRQVAREDKFRIHFRLEGKKKE</sequence>
<evidence type="ECO:0000313" key="2">
    <source>
        <dbReference type="EMBL" id="GIY93273.1"/>
    </source>
</evidence>
<protein>
    <submittedName>
        <fullName evidence="2">Uncharacterized protein</fullName>
    </submittedName>
</protein>
<comment type="caution">
    <text evidence="2">The sequence shown here is derived from an EMBL/GenBank/DDBJ whole genome shotgun (WGS) entry which is preliminary data.</text>
</comment>
<dbReference type="EMBL" id="BPLR01017648">
    <property type="protein sequence ID" value="GIY93273.1"/>
    <property type="molecule type" value="Genomic_DNA"/>
</dbReference>
<accession>A0AAV4XHM8</accession>
<evidence type="ECO:0000256" key="1">
    <source>
        <dbReference type="SAM" id="MobiDB-lite"/>
    </source>
</evidence>
<keyword evidence="3" id="KW-1185">Reference proteome</keyword>
<feature type="compositionally biased region" description="Gly residues" evidence="1">
    <location>
        <begin position="41"/>
        <end position="50"/>
    </location>
</feature>
<proteinExistence type="predicted"/>
<dbReference type="AlphaFoldDB" id="A0AAV4XHM8"/>
<dbReference type="Proteomes" id="UP001054945">
    <property type="component" value="Unassembled WGS sequence"/>
</dbReference>